<keyword evidence="8" id="KW-0489">Methyltransferase</keyword>
<dbReference type="Proteomes" id="UP000597762">
    <property type="component" value="Unassembled WGS sequence"/>
</dbReference>
<protein>
    <recommendedName>
        <fullName evidence="3">Arsenite methyltransferase</fullName>
        <ecNumber evidence="2">2.1.1.137</ecNumber>
    </recommendedName>
</protein>
<dbReference type="InterPro" id="IPR026669">
    <property type="entry name" value="Arsenite_MeTrfase-like"/>
</dbReference>
<dbReference type="PANTHER" id="PTHR43675">
    <property type="entry name" value="ARSENITE METHYLTRANSFERASE"/>
    <property type="match status" value="1"/>
</dbReference>
<evidence type="ECO:0000256" key="4">
    <source>
        <dbReference type="ARBA" id="ARBA00047941"/>
    </source>
</evidence>
<dbReference type="InterPro" id="IPR029063">
    <property type="entry name" value="SAM-dependent_MTases_sf"/>
</dbReference>
<dbReference type="OrthoDB" id="8300214at2759"/>
<evidence type="ECO:0000313" key="8">
    <source>
        <dbReference type="EMBL" id="CAE1264884.1"/>
    </source>
</evidence>
<dbReference type="GO" id="GO:0032259">
    <property type="term" value="P:methylation"/>
    <property type="evidence" value="ECO:0007669"/>
    <property type="project" value="UniProtKB-KW"/>
</dbReference>
<comment type="similarity">
    <text evidence="1">Belongs to the methyltransferase superfamily. Arsenite methyltransferase family.</text>
</comment>
<evidence type="ECO:0000256" key="1">
    <source>
        <dbReference type="ARBA" id="ARBA00034487"/>
    </source>
</evidence>
<proteinExistence type="inferred from homology"/>
<dbReference type="GO" id="GO:0030791">
    <property type="term" value="F:arsenite methyltransferase activity"/>
    <property type="evidence" value="ECO:0007669"/>
    <property type="project" value="UniProtKB-EC"/>
</dbReference>
<evidence type="ECO:0000313" key="9">
    <source>
        <dbReference type="Proteomes" id="UP000597762"/>
    </source>
</evidence>
<organism evidence="8 9">
    <name type="scientific">Acanthosepion pharaonis</name>
    <name type="common">Pharaoh cuttlefish</name>
    <name type="synonym">Sepia pharaonis</name>
    <dbReference type="NCBI Taxonomy" id="158019"/>
    <lineage>
        <taxon>Eukaryota</taxon>
        <taxon>Metazoa</taxon>
        <taxon>Spiralia</taxon>
        <taxon>Lophotrochozoa</taxon>
        <taxon>Mollusca</taxon>
        <taxon>Cephalopoda</taxon>
        <taxon>Coleoidea</taxon>
        <taxon>Decapodiformes</taxon>
        <taxon>Sepiida</taxon>
        <taxon>Sepiina</taxon>
        <taxon>Sepiidae</taxon>
        <taxon>Acanthosepion</taxon>
    </lineage>
</organism>
<sequence length="379" mass="42980">MSVSAVSEISKDTNSWNVKRKNAKRVYAEVEDYYGKKLKKSEDVKIVNCSVKAGTACTKLIKEALSSVHPEVSSRYYGCGLTIPTKLSGKKVLDLGSGSGRDCYAISKLVGETGQVIGVDMTESQLSLARSYIDYHMKEYGYKTPNISFVKGYLENLTDAGLKEDFFDVIVSNCTVCLSPDKRKLLTEAYKVLKFGGEMYFSDLYADKVVPETLHDNAEMWGEGMTSALVWTDFYKIAKEVGFTQPCLVSISPLPICDKKYREALEDIHYVSATYRMFKLPTDEEKLNFTYKGTVPENEDQLLFDHRTVFKCHEKKCNDFKMAAILKNSRYSEDFDFEDCSNLDEHEAVCYKPVNPFEYLAQLKSENRMPSPPPCSKRK</sequence>
<dbReference type="SUPFAM" id="SSF53335">
    <property type="entry name" value="S-adenosyl-L-methionine-dependent methyltransferases"/>
    <property type="match status" value="1"/>
</dbReference>
<keyword evidence="8" id="KW-0808">Transferase</keyword>
<comment type="caution">
    <text evidence="8">The sequence shown here is derived from an EMBL/GenBank/DDBJ whole genome shotgun (WGS) entry which is preliminary data.</text>
</comment>
<evidence type="ECO:0000256" key="2">
    <source>
        <dbReference type="ARBA" id="ARBA00034521"/>
    </source>
</evidence>
<dbReference type="Pfam" id="PF13847">
    <property type="entry name" value="Methyltransf_31"/>
    <property type="match status" value="1"/>
</dbReference>
<dbReference type="GO" id="GO:0009404">
    <property type="term" value="P:toxin metabolic process"/>
    <property type="evidence" value="ECO:0007669"/>
    <property type="project" value="TreeGrafter"/>
</dbReference>
<evidence type="ECO:0000256" key="6">
    <source>
        <dbReference type="ARBA" id="ARBA00048428"/>
    </source>
</evidence>
<evidence type="ECO:0000256" key="5">
    <source>
        <dbReference type="ARBA" id="ARBA00047943"/>
    </source>
</evidence>
<accession>A0A812CGQ2</accession>
<dbReference type="Gene3D" id="3.40.50.150">
    <property type="entry name" value="Vaccinia Virus protein VP39"/>
    <property type="match status" value="1"/>
</dbReference>
<reference evidence="8" key="1">
    <citation type="submission" date="2021-01" db="EMBL/GenBank/DDBJ databases">
        <authorList>
            <person name="Li R."/>
            <person name="Bekaert M."/>
        </authorList>
    </citation>
    <scope>NUCLEOTIDE SEQUENCE</scope>
    <source>
        <strain evidence="8">Farmed</strain>
    </source>
</reference>
<gene>
    <name evidence="8" type="ORF">SPHA_34403</name>
</gene>
<comment type="catalytic activity">
    <reaction evidence="5">
        <text>arsenic triglutathione + 2 [thioredoxin]-dithiol + 2 S-adenosyl-L-methionine + H2O = dimethylarsinous acid + 2 [thioredoxin]-disulfide + 3 glutathione + 2 S-adenosyl-L-homocysteine + 2 H(+)</text>
        <dbReference type="Rhea" id="RHEA:69464"/>
        <dbReference type="Rhea" id="RHEA-COMP:10698"/>
        <dbReference type="Rhea" id="RHEA-COMP:10700"/>
        <dbReference type="ChEBI" id="CHEBI:15377"/>
        <dbReference type="ChEBI" id="CHEBI:15378"/>
        <dbReference type="ChEBI" id="CHEBI:23808"/>
        <dbReference type="ChEBI" id="CHEBI:29950"/>
        <dbReference type="ChEBI" id="CHEBI:50058"/>
        <dbReference type="ChEBI" id="CHEBI:57856"/>
        <dbReference type="ChEBI" id="CHEBI:57925"/>
        <dbReference type="ChEBI" id="CHEBI:59789"/>
        <dbReference type="ChEBI" id="CHEBI:183640"/>
        <dbReference type="EC" id="2.1.1.137"/>
    </reaction>
</comment>
<comment type="catalytic activity">
    <reaction evidence="4">
        <text>arsenic triglutathione + [thioredoxin]-dithiol + S-adenosyl-L-methionine + 2 H2O = methylarsonous acid + [thioredoxin]-disulfide + 3 glutathione + S-adenosyl-L-homocysteine + H(+)</text>
        <dbReference type="Rhea" id="RHEA:69460"/>
        <dbReference type="Rhea" id="RHEA-COMP:10698"/>
        <dbReference type="Rhea" id="RHEA-COMP:10700"/>
        <dbReference type="ChEBI" id="CHEBI:15377"/>
        <dbReference type="ChEBI" id="CHEBI:15378"/>
        <dbReference type="ChEBI" id="CHEBI:17826"/>
        <dbReference type="ChEBI" id="CHEBI:29950"/>
        <dbReference type="ChEBI" id="CHEBI:50058"/>
        <dbReference type="ChEBI" id="CHEBI:57856"/>
        <dbReference type="ChEBI" id="CHEBI:57925"/>
        <dbReference type="ChEBI" id="CHEBI:59789"/>
        <dbReference type="ChEBI" id="CHEBI:183640"/>
        <dbReference type="EC" id="2.1.1.137"/>
    </reaction>
</comment>
<dbReference type="GO" id="GO:0018872">
    <property type="term" value="P:arsonoacetate metabolic process"/>
    <property type="evidence" value="ECO:0007669"/>
    <property type="project" value="TreeGrafter"/>
</dbReference>
<name>A0A812CGQ2_ACAPH</name>
<keyword evidence="9" id="KW-1185">Reference proteome</keyword>
<comment type="catalytic activity">
    <reaction evidence="6">
        <text>arsenic triglutathione + 3 [thioredoxin]-dithiol + 3 S-adenosyl-L-methionine = trimethylarsine + 3 [thioredoxin]-disulfide + 3 glutathione + 3 S-adenosyl-L-homocysteine + 3 H(+)</text>
        <dbReference type="Rhea" id="RHEA:69432"/>
        <dbReference type="Rhea" id="RHEA-COMP:10698"/>
        <dbReference type="Rhea" id="RHEA-COMP:10700"/>
        <dbReference type="ChEBI" id="CHEBI:15378"/>
        <dbReference type="ChEBI" id="CHEBI:27130"/>
        <dbReference type="ChEBI" id="CHEBI:29950"/>
        <dbReference type="ChEBI" id="CHEBI:50058"/>
        <dbReference type="ChEBI" id="CHEBI:57856"/>
        <dbReference type="ChEBI" id="CHEBI:57925"/>
        <dbReference type="ChEBI" id="CHEBI:59789"/>
        <dbReference type="ChEBI" id="CHEBI:183640"/>
        <dbReference type="EC" id="2.1.1.137"/>
    </reaction>
</comment>
<evidence type="ECO:0000256" key="3">
    <source>
        <dbReference type="ARBA" id="ARBA00034545"/>
    </source>
</evidence>
<feature type="domain" description="Methyltransferase" evidence="7">
    <location>
        <begin position="88"/>
        <end position="241"/>
    </location>
</feature>
<dbReference type="EC" id="2.1.1.137" evidence="2"/>
<dbReference type="PANTHER" id="PTHR43675:SF7">
    <property type="entry name" value="ARSENITE METHYLTRANSFERASE"/>
    <property type="match status" value="1"/>
</dbReference>
<dbReference type="GO" id="GO:0005829">
    <property type="term" value="C:cytosol"/>
    <property type="evidence" value="ECO:0007669"/>
    <property type="project" value="TreeGrafter"/>
</dbReference>
<dbReference type="InterPro" id="IPR025714">
    <property type="entry name" value="Methyltranfer_dom"/>
</dbReference>
<dbReference type="CDD" id="cd02440">
    <property type="entry name" value="AdoMet_MTases"/>
    <property type="match status" value="1"/>
</dbReference>
<dbReference type="EMBL" id="CAHIKZ030001458">
    <property type="protein sequence ID" value="CAE1264884.1"/>
    <property type="molecule type" value="Genomic_DNA"/>
</dbReference>
<dbReference type="AlphaFoldDB" id="A0A812CGQ2"/>
<evidence type="ECO:0000259" key="7">
    <source>
        <dbReference type="Pfam" id="PF13847"/>
    </source>
</evidence>